<name>A0ABX7FQV4_BRECH</name>
<dbReference type="RefSeq" id="WP_203355637.1">
    <property type="nucleotide sequence ID" value="NZ_CP069127.1"/>
</dbReference>
<accession>A0ABX7FQV4</accession>
<dbReference type="EMBL" id="CP069127">
    <property type="protein sequence ID" value="QRG68638.1"/>
    <property type="molecule type" value="Genomic_DNA"/>
</dbReference>
<evidence type="ECO:0000313" key="3">
    <source>
        <dbReference type="EMBL" id="QRG68638.1"/>
    </source>
</evidence>
<proteinExistence type="predicted"/>
<sequence length="88" mass="10730">MRSFIRQLVSRPAPDEQEPSYKKLDSRLIRSTRYDLRSQRLYIRFLDGRETVYCRVSPYAYNAFLNADSFSDHFYSFIHMRYLNYPVM</sequence>
<reference evidence="3 4" key="1">
    <citation type="submission" date="2021-01" db="EMBL/GenBank/DDBJ databases">
        <title>Identification of strong promoters based on the transcriptome of Brevibacillus choshinensis.</title>
        <authorList>
            <person name="Yao D."/>
            <person name="Zhang K."/>
            <person name="Wu J."/>
        </authorList>
    </citation>
    <scope>NUCLEOTIDE SEQUENCE [LARGE SCALE GENOMIC DNA]</scope>
    <source>
        <strain evidence="3 4">HPD31-SP3</strain>
    </source>
</reference>
<protein>
    <submittedName>
        <fullName evidence="3">KTSC domain-containing protein</fullName>
    </submittedName>
</protein>
<evidence type="ECO:0000256" key="1">
    <source>
        <dbReference type="SAM" id="MobiDB-lite"/>
    </source>
</evidence>
<keyword evidence="4" id="KW-1185">Reference proteome</keyword>
<evidence type="ECO:0000313" key="4">
    <source>
        <dbReference type="Proteomes" id="UP000596248"/>
    </source>
</evidence>
<organism evidence="3 4">
    <name type="scientific">Brevibacillus choshinensis</name>
    <dbReference type="NCBI Taxonomy" id="54911"/>
    <lineage>
        <taxon>Bacteria</taxon>
        <taxon>Bacillati</taxon>
        <taxon>Bacillota</taxon>
        <taxon>Bacilli</taxon>
        <taxon>Bacillales</taxon>
        <taxon>Paenibacillaceae</taxon>
        <taxon>Brevibacillus</taxon>
    </lineage>
</organism>
<dbReference type="InterPro" id="IPR025309">
    <property type="entry name" value="KTSC_dom"/>
</dbReference>
<dbReference type="Pfam" id="PF13619">
    <property type="entry name" value="KTSC"/>
    <property type="match status" value="1"/>
</dbReference>
<feature type="domain" description="KTSC" evidence="2">
    <location>
        <begin position="26"/>
        <end position="82"/>
    </location>
</feature>
<feature type="region of interest" description="Disordered" evidence="1">
    <location>
        <begin position="1"/>
        <end position="20"/>
    </location>
</feature>
<gene>
    <name evidence="3" type="ORF">JNE38_05665</name>
</gene>
<dbReference type="Proteomes" id="UP000596248">
    <property type="component" value="Chromosome"/>
</dbReference>
<evidence type="ECO:0000259" key="2">
    <source>
        <dbReference type="Pfam" id="PF13619"/>
    </source>
</evidence>